<dbReference type="PROSITE" id="PS51170">
    <property type="entry name" value="CW"/>
    <property type="match status" value="5"/>
</dbReference>
<keyword evidence="1 5" id="KW-0732">Signal</keyword>
<dbReference type="Pfam" id="PF02638">
    <property type="entry name" value="GHL10"/>
    <property type="match status" value="1"/>
</dbReference>
<feature type="signal peptide" evidence="5">
    <location>
        <begin position="1"/>
        <end position="22"/>
    </location>
</feature>
<evidence type="ECO:0000256" key="2">
    <source>
        <dbReference type="ARBA" id="ARBA00022737"/>
    </source>
</evidence>
<feature type="repeat" description="Cell wall-binding" evidence="3">
    <location>
        <begin position="480"/>
        <end position="499"/>
    </location>
</feature>
<dbReference type="AlphaFoldDB" id="A0A9D1FNF9"/>
<dbReference type="Gene3D" id="3.20.20.80">
    <property type="entry name" value="Glycosidases"/>
    <property type="match status" value="1"/>
</dbReference>
<feature type="repeat" description="Cell wall-binding" evidence="3">
    <location>
        <begin position="460"/>
        <end position="479"/>
    </location>
</feature>
<organism evidence="7 8">
    <name type="scientific">Candidatus Merdivicinus excrementipullorum</name>
    <dbReference type="NCBI Taxonomy" id="2840867"/>
    <lineage>
        <taxon>Bacteria</taxon>
        <taxon>Bacillati</taxon>
        <taxon>Bacillota</taxon>
        <taxon>Clostridia</taxon>
        <taxon>Eubacteriales</taxon>
        <taxon>Oscillospiraceae</taxon>
        <taxon>Oscillospiraceae incertae sedis</taxon>
        <taxon>Candidatus Merdivicinus</taxon>
    </lineage>
</organism>
<sequence>MKRLRKLAALVLTLAIALTVCAMPVSAASAPKDFRAVWVSTIYHLDYPNNTTTDPAQLKSQADEILDNCKKMGMNAVILQVRPSGDALYPSEIFPWSQHLTGAQGVAPADGFDPLEYWVTEAHERGMELHAWINPYRVTRSGSADYNSLASTNPALLHPDWVVRHSDGNYYLDPGLPEVRQLVVDGAVELVENYDIDGIHLDDYFYPGTNFDDADTYAKYGAGYADIGDWRRDNVNKLVQELDTAIHKADPDCSFGISPFGIWANASKMSGGSNTNGNQTYFSHYADTRKWVKEGWIDYICPQVYWEIGHSLADYKTLANWWADVVKGTDVELYMGMADYKAGNSSASSPWHGIKAIQDQVALNAQIPEITGEVHFRYKFLLSVDGLEEYYTQVYNGTVPTGPAEPAEPAEPSTPETPAEPSNPGSSSGIATQYSSRDGKGQWTQYTDGRWNFLVSGKAVTGWSKIDGTWYYFDASGNMQTGWLQLGGVWYYLQSWGGMATGWQMDKGSWYYFDQSGAMKTGWQQVNGVWYYLQSWGGMKVGWLQLGSTWYYLEPSGAMAANEWKTIGGSDYYFYGSGAMAANTYTPDGAWVSASGARA</sequence>
<dbReference type="SUPFAM" id="SSF69360">
    <property type="entry name" value="Cell wall binding repeat"/>
    <property type="match status" value="1"/>
</dbReference>
<accession>A0A9D1FNF9</accession>
<dbReference type="Gene3D" id="2.10.270.20">
    <property type="match status" value="1"/>
</dbReference>
<gene>
    <name evidence="7" type="ORF">IAB51_09170</name>
</gene>
<dbReference type="Pfam" id="PF19127">
    <property type="entry name" value="Choline_bind_3"/>
    <property type="match status" value="2"/>
</dbReference>
<feature type="repeat" description="Cell wall-binding" evidence="3">
    <location>
        <begin position="500"/>
        <end position="519"/>
    </location>
</feature>
<evidence type="ECO:0000256" key="5">
    <source>
        <dbReference type="SAM" id="SignalP"/>
    </source>
</evidence>
<comment type="caution">
    <text evidence="7">The sequence shown here is derived from an EMBL/GenBank/DDBJ whole genome shotgun (WGS) entry which is preliminary data.</text>
</comment>
<dbReference type="InterPro" id="IPR017853">
    <property type="entry name" value="GH"/>
</dbReference>
<evidence type="ECO:0000259" key="6">
    <source>
        <dbReference type="Pfam" id="PF02638"/>
    </source>
</evidence>
<dbReference type="PANTHER" id="PTHR43405">
    <property type="entry name" value="GLYCOSYL HYDROLASE DIGH"/>
    <property type="match status" value="1"/>
</dbReference>
<feature type="compositionally biased region" description="Polar residues" evidence="4">
    <location>
        <begin position="423"/>
        <end position="441"/>
    </location>
</feature>
<reference evidence="7" key="2">
    <citation type="journal article" date="2021" name="PeerJ">
        <title>Extensive microbial diversity within the chicken gut microbiome revealed by metagenomics and culture.</title>
        <authorList>
            <person name="Gilroy R."/>
            <person name="Ravi A."/>
            <person name="Getino M."/>
            <person name="Pursley I."/>
            <person name="Horton D.L."/>
            <person name="Alikhan N.F."/>
            <person name="Baker D."/>
            <person name="Gharbi K."/>
            <person name="Hall N."/>
            <person name="Watson M."/>
            <person name="Adriaenssens E.M."/>
            <person name="Foster-Nyarko E."/>
            <person name="Jarju S."/>
            <person name="Secka A."/>
            <person name="Antonio M."/>
            <person name="Oren A."/>
            <person name="Chaudhuri R.R."/>
            <person name="La Ragione R."/>
            <person name="Hildebrand F."/>
            <person name="Pallen M.J."/>
        </authorList>
    </citation>
    <scope>NUCLEOTIDE SEQUENCE</scope>
    <source>
        <strain evidence="7">CHK199-13235</strain>
    </source>
</reference>
<feature type="compositionally biased region" description="Low complexity" evidence="4">
    <location>
        <begin position="404"/>
        <end position="422"/>
    </location>
</feature>
<dbReference type="InterPro" id="IPR003790">
    <property type="entry name" value="GHL10"/>
</dbReference>
<feature type="domain" description="Glycosyl hydrolase-like 10" evidence="6">
    <location>
        <begin position="34"/>
        <end position="347"/>
    </location>
</feature>
<dbReference type="InterPro" id="IPR052177">
    <property type="entry name" value="Divisome_Glycosyl_Hydrolase"/>
</dbReference>
<dbReference type="InterPro" id="IPR018337">
    <property type="entry name" value="Cell_wall/Cho-bd_repeat"/>
</dbReference>
<dbReference type="Gene3D" id="2.10.270.10">
    <property type="entry name" value="Cholin Binding"/>
    <property type="match status" value="1"/>
</dbReference>
<feature type="chain" id="PRO_5039126526" evidence="5">
    <location>
        <begin position="23"/>
        <end position="599"/>
    </location>
</feature>
<dbReference type="Proteomes" id="UP000824002">
    <property type="component" value="Unassembled WGS sequence"/>
</dbReference>
<proteinExistence type="predicted"/>
<evidence type="ECO:0000256" key="1">
    <source>
        <dbReference type="ARBA" id="ARBA00022729"/>
    </source>
</evidence>
<protein>
    <submittedName>
        <fullName evidence="7">Family 10 glycosylhydrolase</fullName>
    </submittedName>
</protein>
<keyword evidence="2" id="KW-0677">Repeat</keyword>
<evidence type="ECO:0000313" key="7">
    <source>
        <dbReference type="EMBL" id="HIS76963.1"/>
    </source>
</evidence>
<name>A0A9D1FNF9_9FIRM</name>
<dbReference type="Pfam" id="PF01473">
    <property type="entry name" value="Choline_bind_1"/>
    <property type="match status" value="1"/>
</dbReference>
<dbReference type="PANTHER" id="PTHR43405:SF1">
    <property type="entry name" value="GLYCOSYL HYDROLASE DIGH"/>
    <property type="match status" value="1"/>
</dbReference>
<evidence type="ECO:0000256" key="3">
    <source>
        <dbReference type="PROSITE-ProRule" id="PRU00591"/>
    </source>
</evidence>
<evidence type="ECO:0000313" key="8">
    <source>
        <dbReference type="Proteomes" id="UP000824002"/>
    </source>
</evidence>
<dbReference type="SUPFAM" id="SSF51445">
    <property type="entry name" value="(Trans)glycosidases"/>
    <property type="match status" value="1"/>
</dbReference>
<feature type="repeat" description="Cell wall-binding" evidence="3">
    <location>
        <begin position="540"/>
        <end position="559"/>
    </location>
</feature>
<feature type="region of interest" description="Disordered" evidence="4">
    <location>
        <begin position="398"/>
        <end position="441"/>
    </location>
</feature>
<reference evidence="7" key="1">
    <citation type="submission" date="2020-10" db="EMBL/GenBank/DDBJ databases">
        <authorList>
            <person name="Gilroy R."/>
        </authorList>
    </citation>
    <scope>NUCLEOTIDE SEQUENCE</scope>
    <source>
        <strain evidence="7">CHK199-13235</strain>
    </source>
</reference>
<evidence type="ECO:0000256" key="4">
    <source>
        <dbReference type="SAM" id="MobiDB-lite"/>
    </source>
</evidence>
<feature type="repeat" description="Cell wall-binding" evidence="3">
    <location>
        <begin position="520"/>
        <end position="539"/>
    </location>
</feature>
<dbReference type="EMBL" id="DVJP01000059">
    <property type="protein sequence ID" value="HIS76963.1"/>
    <property type="molecule type" value="Genomic_DNA"/>
</dbReference>